<gene>
    <name evidence="1" type="ORF">ACFQ27_09455</name>
</gene>
<dbReference type="InterPro" id="IPR014710">
    <property type="entry name" value="RmlC-like_jellyroll"/>
</dbReference>
<reference evidence="2" key="1">
    <citation type="journal article" date="2019" name="Int. J. Syst. Evol. Microbiol.">
        <title>The Global Catalogue of Microorganisms (GCM) 10K type strain sequencing project: providing services to taxonomists for standard genome sequencing and annotation.</title>
        <authorList>
            <consortium name="The Broad Institute Genomics Platform"/>
            <consortium name="The Broad Institute Genome Sequencing Center for Infectious Disease"/>
            <person name="Wu L."/>
            <person name="Ma J."/>
        </authorList>
    </citation>
    <scope>NUCLEOTIDE SEQUENCE [LARGE SCALE GENOMIC DNA]</scope>
    <source>
        <strain evidence="2">CCUG 55074</strain>
    </source>
</reference>
<dbReference type="PANTHER" id="PTHR36156:SF2">
    <property type="entry name" value="CUPIN TYPE-2 DOMAIN-CONTAINING PROTEIN"/>
    <property type="match status" value="1"/>
</dbReference>
<dbReference type="Proteomes" id="UP001597216">
    <property type="component" value="Unassembled WGS sequence"/>
</dbReference>
<name>A0ABW3T585_9CAUL</name>
<dbReference type="RefSeq" id="WP_377353413.1">
    <property type="nucleotide sequence ID" value="NZ_JBHTLQ010000017.1"/>
</dbReference>
<keyword evidence="2" id="KW-1185">Reference proteome</keyword>
<proteinExistence type="predicted"/>
<evidence type="ECO:0000313" key="1">
    <source>
        <dbReference type="EMBL" id="MFD1190805.1"/>
    </source>
</evidence>
<organism evidence="1 2">
    <name type="scientific">Phenylobacterium conjunctum</name>
    <dbReference type="NCBI Taxonomy" id="1298959"/>
    <lineage>
        <taxon>Bacteria</taxon>
        <taxon>Pseudomonadati</taxon>
        <taxon>Pseudomonadota</taxon>
        <taxon>Alphaproteobacteria</taxon>
        <taxon>Caulobacterales</taxon>
        <taxon>Caulobacteraceae</taxon>
        <taxon>Phenylobacterium</taxon>
    </lineage>
</organism>
<dbReference type="PANTHER" id="PTHR36156">
    <property type="entry name" value="SLR2101 PROTEIN"/>
    <property type="match status" value="1"/>
</dbReference>
<dbReference type="Gene3D" id="2.60.120.10">
    <property type="entry name" value="Jelly Rolls"/>
    <property type="match status" value="1"/>
</dbReference>
<dbReference type="CDD" id="cd02231">
    <property type="entry name" value="cupin_BLL6423-like"/>
    <property type="match status" value="1"/>
</dbReference>
<comment type="caution">
    <text evidence="1">The sequence shown here is derived from an EMBL/GenBank/DDBJ whole genome shotgun (WGS) entry which is preliminary data.</text>
</comment>
<accession>A0ABW3T585</accession>
<dbReference type="SUPFAM" id="SSF51182">
    <property type="entry name" value="RmlC-like cupins"/>
    <property type="match status" value="1"/>
</dbReference>
<protein>
    <submittedName>
        <fullName evidence="1">Cupin domain-containing protein</fullName>
    </submittedName>
</protein>
<dbReference type="InterPro" id="IPR047142">
    <property type="entry name" value="OryJ/VirC-like"/>
</dbReference>
<evidence type="ECO:0000313" key="2">
    <source>
        <dbReference type="Proteomes" id="UP001597216"/>
    </source>
</evidence>
<dbReference type="EMBL" id="JBHTLQ010000017">
    <property type="protein sequence ID" value="MFD1190805.1"/>
    <property type="molecule type" value="Genomic_DNA"/>
</dbReference>
<dbReference type="InterPro" id="IPR011051">
    <property type="entry name" value="RmlC_Cupin_sf"/>
</dbReference>
<sequence>MPMKYVVGNRADGKSDVLTQTDITTLPEYAPGAPGMDLWLNTETPADLSGTEDPVAGKSMTHEPPDGGAVFRIVHLMPNTTSRKAPEDWLDSHARLKSVHVPTLEELQAAKHPSMHKTDTLNYFVAVAGECWMLTEGEDVLLKPGDVIIQKGCMHGWRNDSDKPFVLVAVLIDSHPAS</sequence>